<dbReference type="EMBL" id="JACIUZ010000039">
    <property type="protein sequence ID" value="MBB1063268.1"/>
    <property type="molecule type" value="Genomic_DNA"/>
</dbReference>
<dbReference type="PANTHER" id="PTHR48207">
    <property type="entry name" value="SUCCINATE--HYDROXYMETHYLGLUTARATE COA-TRANSFERASE"/>
    <property type="match status" value="1"/>
</dbReference>
<name>A0A7W3TZF2_9LACO</name>
<evidence type="ECO:0000313" key="3">
    <source>
        <dbReference type="EMBL" id="MBB1063268.1"/>
    </source>
</evidence>
<dbReference type="AlphaFoldDB" id="A0A7W3TZF2"/>
<proteinExistence type="inferred from homology"/>
<dbReference type="HAMAP" id="MF_00742">
    <property type="entry name" value="Formyl_CoA_transfer"/>
    <property type="match status" value="1"/>
</dbReference>
<comment type="caution">
    <text evidence="4">The sequence shown here is derived from an EMBL/GenBank/DDBJ whole genome shotgun (WGS) entry which is preliminary data.</text>
</comment>
<evidence type="ECO:0000313" key="5">
    <source>
        <dbReference type="Proteomes" id="UP000518255"/>
    </source>
</evidence>
<feature type="binding site" evidence="2">
    <location>
        <position position="45"/>
    </location>
    <ligand>
        <name>CoA</name>
        <dbReference type="ChEBI" id="CHEBI:57287"/>
    </ligand>
</feature>
<dbReference type="InterPro" id="IPR044855">
    <property type="entry name" value="CoA-Trfase_III_dom3_sf"/>
</dbReference>
<dbReference type="InterPro" id="IPR023606">
    <property type="entry name" value="CoA-Trfase_III_dom_1_sf"/>
</dbReference>
<keyword evidence="6" id="KW-1185">Reference proteome</keyword>
<evidence type="ECO:0000313" key="6">
    <source>
        <dbReference type="Proteomes" id="UP000544052"/>
    </source>
</evidence>
<dbReference type="Proteomes" id="UP000518255">
    <property type="component" value="Unassembled WGS sequence"/>
</dbReference>
<dbReference type="InterPro" id="IPR003673">
    <property type="entry name" value="CoA-Trfase_fam_III"/>
</dbReference>
<dbReference type="EC" id="2.8.3.16" evidence="2"/>
<comment type="function">
    <text evidence="2">Involved in the catabolism of oxalate and in the adapatation to low pH via the induction of the oxalate-dependent acid tolerance response (ATR). Catalyzes the transfer of the CoA moiety from formyl-CoA to oxalate.</text>
</comment>
<dbReference type="PANTHER" id="PTHR48207:SF3">
    <property type="entry name" value="SUCCINATE--HYDROXYMETHYLGLUTARATE COA-TRANSFERASE"/>
    <property type="match status" value="1"/>
</dbReference>
<comment type="similarity">
    <text evidence="2">Belongs to the CoA-transferase III family. Frc subfamily.</text>
</comment>
<dbReference type="RefSeq" id="WP_182580977.1">
    <property type="nucleotide sequence ID" value="NZ_JACIUY010000050.1"/>
</dbReference>
<dbReference type="Gene3D" id="3.30.1540.10">
    <property type="entry name" value="formyl-coa transferase, domain 3"/>
    <property type="match status" value="1"/>
</dbReference>
<protein>
    <recommendedName>
        <fullName evidence="2">Formyl-CoA:oxalate CoA-transferase</fullName>
        <shortName evidence="2">FCOCT</shortName>
        <ecNumber evidence="2">2.8.3.16</ecNumber>
    </recommendedName>
    <alternativeName>
        <fullName evidence="2">Formyl-coenzyme A transferase</fullName>
        <shortName evidence="2">Formyl-CoA transferase</shortName>
    </alternativeName>
</protein>
<dbReference type="Gene3D" id="3.40.50.10540">
    <property type="entry name" value="Crotonobetainyl-coa:carnitine coa-transferase, domain 1"/>
    <property type="match status" value="1"/>
</dbReference>
<comment type="subunit">
    <text evidence="2">Homodimer.</text>
</comment>
<sequence>MTEENTNDFAPLKGIKVVDWTQVQSGPSCTQLLAWLGADVIKIERTNTGDPTRNELLDIKDSWSLYYLQLNANKKSLTLNIKTPEGQKIMYDLLKKADIFVENIKPGAAKKAGFGWEKVHKLNPRLIMASLKGFNQGSRFENVKAFEPVAQSAGGAASATGWNEGKYNVPTQSAAALGDSNSGMHLTIAILAALLQREHTGEGTYVYQSMQDAVLNLCRIKLRDQIMLDNLGALPHYAVYPNFKWGKAIPRAENTEGGQVIGWTYKAKGWETDPNAYVYIVVQNSDKSWETIAKTMGHPEWATDPRFEGWQNRQLHKEELYPLIESYTKNYDKFELTKKLGAVGIPVGPVLDWHELENDPDLNEDGTIVTIDQGGNRGKFKTIGLPFTLANYKPDYKRAPDLGENNKEILKSLGYDPAQIDELVEKGVISRVKKPDNPRTQVIKGEE</sequence>
<dbReference type="Pfam" id="PF02515">
    <property type="entry name" value="CoA_transf_3"/>
    <property type="match status" value="1"/>
</dbReference>
<dbReference type="SUPFAM" id="SSF89796">
    <property type="entry name" value="CoA-transferase family III (CaiB/BaiF)"/>
    <property type="match status" value="1"/>
</dbReference>
<dbReference type="InterPro" id="IPR050483">
    <property type="entry name" value="CoA-transferase_III_domain"/>
</dbReference>
<organism evidence="4 5">
    <name type="scientific">Limosilactobacillus fastidiosus</name>
    <dbReference type="NCBI Taxonomy" id="2759855"/>
    <lineage>
        <taxon>Bacteria</taxon>
        <taxon>Bacillati</taxon>
        <taxon>Bacillota</taxon>
        <taxon>Bacilli</taxon>
        <taxon>Lactobacillales</taxon>
        <taxon>Lactobacillaceae</taxon>
        <taxon>Limosilactobacillus</taxon>
    </lineage>
</organism>
<comment type="caution">
    <text evidence="2">Lacks conserved residue(s) required for the propagation of feature annotation.</text>
</comment>
<evidence type="ECO:0000256" key="2">
    <source>
        <dbReference type="HAMAP-Rule" id="MF_00742"/>
    </source>
</evidence>
<dbReference type="GO" id="GO:0033611">
    <property type="term" value="P:oxalate catabolic process"/>
    <property type="evidence" value="ECO:0007669"/>
    <property type="project" value="UniProtKB-UniRule"/>
</dbReference>
<comment type="pathway">
    <text evidence="2">Metabolic intermediate degradation; oxalate degradation; CO(2) and formate from oxalate: step 1/2.</text>
</comment>
<dbReference type="InterPro" id="IPR017659">
    <property type="entry name" value="Formyl_CoA_transfer"/>
</dbReference>
<feature type="active site" description="Nucleophile" evidence="2">
    <location>
        <position position="179"/>
    </location>
</feature>
<dbReference type="EMBL" id="JACIUY010000050">
    <property type="protein sequence ID" value="MBB1086092.1"/>
    <property type="molecule type" value="Genomic_DNA"/>
</dbReference>
<keyword evidence="1 2" id="KW-0808">Transferase</keyword>
<dbReference type="NCBIfam" id="TIGR03253">
    <property type="entry name" value="oxalate_frc"/>
    <property type="match status" value="1"/>
</dbReference>
<reference evidence="5 6" key="1">
    <citation type="submission" date="2020-07" db="EMBL/GenBank/DDBJ databases">
        <title>Description of Limosilactobacillus balticus sp. nov., Limosilactobacillus agrestis sp. nov., Limosilactobacillus albertensis sp. nov., Limosilactobacillus rudii sp. nov., Limosilactobacillus fastidiosus sp. nov., five novel Limosilactobacillus species isolated from the vertebrate gastrointestinal tract, and proposal of 6 subspecies of Limosilactobacillus reuteri adapted to the gastrointestinal tract of specific vertebrate hosts.</title>
        <authorList>
            <person name="Li F."/>
            <person name="Cheng C."/>
            <person name="Zheng J."/>
            <person name="Quevedo R.M."/>
            <person name="Li J."/>
            <person name="Roos S."/>
            <person name="Gaenzle M.G."/>
            <person name="Walter J."/>
        </authorList>
    </citation>
    <scope>NUCLEOTIDE SEQUENCE [LARGE SCALE GENOMIC DNA]</scope>
    <source>
        <strain evidence="4 5">WF-MA3-C</strain>
        <strain evidence="3 6">WF-MO7-1</strain>
    </source>
</reference>
<accession>A0A7W3TZF2</accession>
<dbReference type="Proteomes" id="UP000544052">
    <property type="component" value="Unassembled WGS sequence"/>
</dbReference>
<feature type="binding site" evidence="2">
    <location>
        <begin position="24"/>
        <end position="25"/>
    </location>
    <ligand>
        <name>CoA</name>
        <dbReference type="ChEBI" id="CHEBI:57287"/>
    </ligand>
</feature>
<evidence type="ECO:0000313" key="4">
    <source>
        <dbReference type="EMBL" id="MBB1086092.1"/>
    </source>
</evidence>
<gene>
    <name evidence="2 4" type="primary">frc</name>
    <name evidence="4" type="ORF">H5R63_04705</name>
    <name evidence="3" type="ORF">H5R64_05760</name>
</gene>
<dbReference type="GO" id="GO:0033608">
    <property type="term" value="F:formyl-CoA transferase activity"/>
    <property type="evidence" value="ECO:0007669"/>
    <property type="project" value="UniProtKB-EC"/>
</dbReference>
<comment type="catalytic activity">
    <reaction evidence="2">
        <text>formyl-CoA + oxalate = oxalyl-CoA + formate</text>
        <dbReference type="Rhea" id="RHEA:16545"/>
        <dbReference type="ChEBI" id="CHEBI:15740"/>
        <dbReference type="ChEBI" id="CHEBI:30623"/>
        <dbReference type="ChEBI" id="CHEBI:57376"/>
        <dbReference type="ChEBI" id="CHEBI:57388"/>
        <dbReference type="EC" id="2.8.3.16"/>
    </reaction>
</comment>
<evidence type="ECO:0000256" key="1">
    <source>
        <dbReference type="ARBA" id="ARBA00022679"/>
    </source>
</evidence>
<dbReference type="UniPathway" id="UPA00540">
    <property type="reaction ID" value="UER00598"/>
</dbReference>
<dbReference type="NCBIfam" id="NF003809">
    <property type="entry name" value="PRK05398.1"/>
    <property type="match status" value="1"/>
</dbReference>